<dbReference type="OrthoDB" id="422540at2759"/>
<dbReference type="Gene3D" id="3.30.420.10">
    <property type="entry name" value="Ribonuclease H-like superfamily/Ribonuclease H"/>
    <property type="match status" value="1"/>
</dbReference>
<dbReference type="PANTHER" id="PTHR37984:SF5">
    <property type="entry name" value="PROTEIN NYNRIN-LIKE"/>
    <property type="match status" value="1"/>
</dbReference>
<reference evidence="2 3" key="1">
    <citation type="journal article" date="2013" name="Curr. Biol.">
        <title>The Genome of the Foraminiferan Reticulomyxa filosa.</title>
        <authorList>
            <person name="Glockner G."/>
            <person name="Hulsmann N."/>
            <person name="Schleicher M."/>
            <person name="Noegel A.A."/>
            <person name="Eichinger L."/>
            <person name="Gallinger C."/>
            <person name="Pawlowski J."/>
            <person name="Sierra R."/>
            <person name="Euteneuer U."/>
            <person name="Pillet L."/>
            <person name="Moustafa A."/>
            <person name="Platzer M."/>
            <person name="Groth M."/>
            <person name="Szafranski K."/>
            <person name="Schliwa M."/>
        </authorList>
    </citation>
    <scope>NUCLEOTIDE SEQUENCE [LARGE SCALE GENOMIC DNA]</scope>
</reference>
<dbReference type="OMA" id="CECGAVD"/>
<dbReference type="GO" id="GO:0003676">
    <property type="term" value="F:nucleic acid binding"/>
    <property type="evidence" value="ECO:0007669"/>
    <property type="project" value="InterPro"/>
</dbReference>
<gene>
    <name evidence="2" type="ORF">RFI_33993</name>
</gene>
<dbReference type="Proteomes" id="UP000023152">
    <property type="component" value="Unassembled WGS sequence"/>
</dbReference>
<dbReference type="PROSITE" id="PS50994">
    <property type="entry name" value="INTEGRASE"/>
    <property type="match status" value="1"/>
</dbReference>
<dbReference type="SUPFAM" id="SSF53098">
    <property type="entry name" value="Ribonuclease H-like"/>
    <property type="match status" value="1"/>
</dbReference>
<keyword evidence="3" id="KW-1185">Reference proteome</keyword>
<sequence length="217" mass="24880">MDLFTRYVAAIPLKSQAAKDISLTFVNGWIFKHGVPETVLSDNGVQFRGNIARLTAEILVMKQLFKSTYHSQTNGMLERFHRYLKKRLVTLVVDKNLDLDNGDALNIFLPAIVSSYNITPNRMTKTSPHELVYGTVFVLPADIKLGQLESKSAEKQDMHTFKKILKGQLRNLRDNAKKAQMLYDMRRKKFENKNQHQHSFEIGDKVLDLGDQRTGNK</sequence>
<protein>
    <recommendedName>
        <fullName evidence="1">Integrase catalytic domain-containing protein</fullName>
    </recommendedName>
</protein>
<name>X6LQL4_RETFI</name>
<dbReference type="InterPro" id="IPR001584">
    <property type="entry name" value="Integrase_cat-core"/>
</dbReference>
<dbReference type="EMBL" id="ASPP01033360">
    <property type="protein sequence ID" value="ETO03417.1"/>
    <property type="molecule type" value="Genomic_DNA"/>
</dbReference>
<accession>X6LQL4</accession>
<feature type="non-terminal residue" evidence="2">
    <location>
        <position position="217"/>
    </location>
</feature>
<dbReference type="AlphaFoldDB" id="X6LQL4"/>
<dbReference type="PANTHER" id="PTHR37984">
    <property type="entry name" value="PROTEIN CBG26694"/>
    <property type="match status" value="1"/>
</dbReference>
<proteinExistence type="predicted"/>
<dbReference type="GO" id="GO:0015074">
    <property type="term" value="P:DNA integration"/>
    <property type="evidence" value="ECO:0007669"/>
    <property type="project" value="InterPro"/>
</dbReference>
<organism evidence="2 3">
    <name type="scientific">Reticulomyxa filosa</name>
    <dbReference type="NCBI Taxonomy" id="46433"/>
    <lineage>
        <taxon>Eukaryota</taxon>
        <taxon>Sar</taxon>
        <taxon>Rhizaria</taxon>
        <taxon>Retaria</taxon>
        <taxon>Foraminifera</taxon>
        <taxon>Monothalamids</taxon>
        <taxon>Reticulomyxidae</taxon>
        <taxon>Reticulomyxa</taxon>
    </lineage>
</organism>
<dbReference type="InterPro" id="IPR036397">
    <property type="entry name" value="RNaseH_sf"/>
</dbReference>
<evidence type="ECO:0000313" key="3">
    <source>
        <dbReference type="Proteomes" id="UP000023152"/>
    </source>
</evidence>
<evidence type="ECO:0000259" key="1">
    <source>
        <dbReference type="PROSITE" id="PS50994"/>
    </source>
</evidence>
<evidence type="ECO:0000313" key="2">
    <source>
        <dbReference type="EMBL" id="ETO03417.1"/>
    </source>
</evidence>
<dbReference type="InterPro" id="IPR012337">
    <property type="entry name" value="RNaseH-like_sf"/>
</dbReference>
<dbReference type="InterPro" id="IPR050951">
    <property type="entry name" value="Retrovirus_Pol_polyprotein"/>
</dbReference>
<comment type="caution">
    <text evidence="2">The sequence shown here is derived from an EMBL/GenBank/DDBJ whole genome shotgun (WGS) entry which is preliminary data.</text>
</comment>
<feature type="domain" description="Integrase catalytic" evidence="1">
    <location>
        <begin position="1"/>
        <end position="136"/>
    </location>
</feature>